<name>A0A6G9H896_9ACTN</name>
<keyword evidence="2" id="KW-1185">Reference proteome</keyword>
<dbReference type="InterPro" id="IPR011009">
    <property type="entry name" value="Kinase-like_dom_sf"/>
</dbReference>
<dbReference type="Gene3D" id="3.90.1200.10">
    <property type="match status" value="1"/>
</dbReference>
<proteinExistence type="predicted"/>
<keyword evidence="1" id="KW-0808">Transferase</keyword>
<protein>
    <submittedName>
        <fullName evidence="1">Aminoglycoside phosphotransferase</fullName>
    </submittedName>
</protein>
<gene>
    <name evidence="1" type="ORF">HA039_07600</name>
</gene>
<dbReference type="SUPFAM" id="SSF56112">
    <property type="entry name" value="Protein kinase-like (PK-like)"/>
    <property type="match status" value="1"/>
</dbReference>
<accession>A0A6G9H896</accession>
<evidence type="ECO:0000313" key="2">
    <source>
        <dbReference type="Proteomes" id="UP000501179"/>
    </source>
</evidence>
<organism evidence="1 2">
    <name type="scientific">Streptomyces liangshanensis</name>
    <dbReference type="NCBI Taxonomy" id="2717324"/>
    <lineage>
        <taxon>Bacteria</taxon>
        <taxon>Bacillati</taxon>
        <taxon>Actinomycetota</taxon>
        <taxon>Actinomycetes</taxon>
        <taxon>Kitasatosporales</taxon>
        <taxon>Streptomycetaceae</taxon>
        <taxon>Streptomyces</taxon>
    </lineage>
</organism>
<dbReference type="Proteomes" id="UP000501179">
    <property type="component" value="Chromosome"/>
</dbReference>
<dbReference type="GO" id="GO:0016740">
    <property type="term" value="F:transferase activity"/>
    <property type="evidence" value="ECO:0007669"/>
    <property type="project" value="UniProtKB-KW"/>
</dbReference>
<sequence length="135" mass="14686">MAAVPFESVSGPGAVVPVFGLSDGNLANYLYDGERVRLLDFEDSGRTDRALELADVAGHPSTWVDSCFDVPLFLDQFDLGAPERSRLAHLRRLLALHWLGVLVADRVTTRRNPPGAARCQAGYVLALFVQADHAP</sequence>
<dbReference type="EMBL" id="CP050177">
    <property type="protein sequence ID" value="QIQ06763.1"/>
    <property type="molecule type" value="Genomic_DNA"/>
</dbReference>
<evidence type="ECO:0000313" key="1">
    <source>
        <dbReference type="EMBL" id="QIQ06763.1"/>
    </source>
</evidence>
<dbReference type="KEGG" id="slia:HA039_07600"/>
<reference evidence="1 2" key="1">
    <citation type="submission" date="2020-03" db="EMBL/GenBank/DDBJ databases">
        <title>A novel species.</title>
        <authorList>
            <person name="Gao J."/>
        </authorList>
    </citation>
    <scope>NUCLEOTIDE SEQUENCE [LARGE SCALE GENOMIC DNA]</scope>
    <source>
        <strain evidence="1 2">QMT-12</strain>
    </source>
</reference>
<dbReference type="AlphaFoldDB" id="A0A6G9H896"/>